<keyword evidence="4" id="KW-0804">Transcription</keyword>
<dbReference type="NCBIfam" id="TIGR02937">
    <property type="entry name" value="sigma70-ECF"/>
    <property type="match status" value="1"/>
</dbReference>
<dbReference type="Pfam" id="PF08281">
    <property type="entry name" value="Sigma70_r4_2"/>
    <property type="match status" value="1"/>
</dbReference>
<dbReference type="GO" id="GO:0003677">
    <property type="term" value="F:DNA binding"/>
    <property type="evidence" value="ECO:0007669"/>
    <property type="project" value="InterPro"/>
</dbReference>
<dbReference type="EMBL" id="LGAP01000058">
    <property type="protein sequence ID" value="KOF12452.1"/>
    <property type="molecule type" value="Genomic_DNA"/>
</dbReference>
<sequence length="173" mass="19223">MTTETQSETRVDIFLAHRPALIAYAVRLLGSRDAAEDIVQDAFVRFLPSSARSVSKGQLLAYLYRTVRNLSLDVLRRRKVSAIDHQDDVPFWSVPADVPTPEQSTLLCDDVRRISQILSELPVEARVAVEMHRFGGYTLEEVASHLGISTASAHRYVSLAMMKIATALLVNAT</sequence>
<dbReference type="PATRIC" id="fig|106592.7.peg.6599"/>
<dbReference type="SUPFAM" id="SSF88659">
    <property type="entry name" value="Sigma3 and sigma4 domains of RNA polymerase sigma factors"/>
    <property type="match status" value="1"/>
</dbReference>
<evidence type="ECO:0000256" key="2">
    <source>
        <dbReference type="ARBA" id="ARBA00023015"/>
    </source>
</evidence>
<dbReference type="Proteomes" id="UP000037425">
    <property type="component" value="Unassembled WGS sequence"/>
</dbReference>
<dbReference type="SUPFAM" id="SSF88946">
    <property type="entry name" value="Sigma2 domain of RNA polymerase sigma factors"/>
    <property type="match status" value="1"/>
</dbReference>
<evidence type="ECO:0000259" key="5">
    <source>
        <dbReference type="Pfam" id="PF04542"/>
    </source>
</evidence>
<dbReference type="GO" id="GO:0016987">
    <property type="term" value="F:sigma factor activity"/>
    <property type="evidence" value="ECO:0007669"/>
    <property type="project" value="UniProtKB-KW"/>
</dbReference>
<dbReference type="InterPro" id="IPR036388">
    <property type="entry name" value="WH-like_DNA-bd_sf"/>
</dbReference>
<protein>
    <submittedName>
        <fullName evidence="7">RNA polymerase sigma70</fullName>
    </submittedName>
</protein>
<keyword evidence="3" id="KW-0731">Sigma factor</keyword>
<dbReference type="InterPro" id="IPR007627">
    <property type="entry name" value="RNA_pol_sigma70_r2"/>
</dbReference>
<dbReference type="PANTHER" id="PTHR43133">
    <property type="entry name" value="RNA POLYMERASE ECF-TYPE SIGMA FACTO"/>
    <property type="match status" value="1"/>
</dbReference>
<comment type="similarity">
    <text evidence="1">Belongs to the sigma-70 factor family. ECF subfamily.</text>
</comment>
<dbReference type="Gene3D" id="1.10.10.10">
    <property type="entry name" value="Winged helix-like DNA-binding domain superfamily/Winged helix DNA-binding domain"/>
    <property type="match status" value="1"/>
</dbReference>
<reference evidence="8" key="1">
    <citation type="submission" date="2015-07" db="EMBL/GenBank/DDBJ databases">
        <title>Whole genome sequence of an Ensifer adhaerens strain isolated from a cave pool in the Wind Cave National Park.</title>
        <authorList>
            <person name="Eng W.W.H."/>
            <person name="Gan H.M."/>
            <person name="Barton H.A."/>
            <person name="Savka M.A."/>
        </authorList>
    </citation>
    <scope>NUCLEOTIDE SEQUENCE [LARGE SCALE GENOMIC DNA]</scope>
    <source>
        <strain evidence="8">SD006</strain>
    </source>
</reference>
<dbReference type="Pfam" id="PF04542">
    <property type="entry name" value="Sigma70_r2"/>
    <property type="match status" value="1"/>
</dbReference>
<dbReference type="AlphaFoldDB" id="A0A0L8BCY9"/>
<evidence type="ECO:0000256" key="4">
    <source>
        <dbReference type="ARBA" id="ARBA00023163"/>
    </source>
</evidence>
<dbReference type="InterPro" id="IPR014284">
    <property type="entry name" value="RNA_pol_sigma-70_dom"/>
</dbReference>
<evidence type="ECO:0000313" key="8">
    <source>
        <dbReference type="Proteomes" id="UP000037425"/>
    </source>
</evidence>
<dbReference type="InterPro" id="IPR013325">
    <property type="entry name" value="RNA_pol_sigma_r2"/>
</dbReference>
<keyword evidence="2" id="KW-0805">Transcription regulation</keyword>
<name>A0A0L8BCY9_ENSAD</name>
<comment type="caution">
    <text evidence="7">The sequence shown here is derived from an EMBL/GenBank/DDBJ whole genome shotgun (WGS) entry which is preliminary data.</text>
</comment>
<dbReference type="InterPro" id="IPR013249">
    <property type="entry name" value="RNA_pol_sigma70_r4_t2"/>
</dbReference>
<dbReference type="GO" id="GO:0006352">
    <property type="term" value="P:DNA-templated transcription initiation"/>
    <property type="evidence" value="ECO:0007669"/>
    <property type="project" value="InterPro"/>
</dbReference>
<dbReference type="PANTHER" id="PTHR43133:SF63">
    <property type="entry name" value="RNA POLYMERASE SIGMA FACTOR FECI-RELATED"/>
    <property type="match status" value="1"/>
</dbReference>
<evidence type="ECO:0000259" key="6">
    <source>
        <dbReference type="Pfam" id="PF08281"/>
    </source>
</evidence>
<dbReference type="OrthoDB" id="9794372at2"/>
<dbReference type="Gene3D" id="1.10.1740.10">
    <property type="match status" value="1"/>
</dbReference>
<evidence type="ECO:0000256" key="1">
    <source>
        <dbReference type="ARBA" id="ARBA00010641"/>
    </source>
</evidence>
<evidence type="ECO:0000313" key="7">
    <source>
        <dbReference type="EMBL" id="KOF12452.1"/>
    </source>
</evidence>
<proteinExistence type="inferred from homology"/>
<evidence type="ECO:0000256" key="3">
    <source>
        <dbReference type="ARBA" id="ARBA00023082"/>
    </source>
</evidence>
<accession>A0A0L8BCY9</accession>
<feature type="domain" description="RNA polymerase sigma factor 70 region 4 type 2" evidence="6">
    <location>
        <begin position="113"/>
        <end position="164"/>
    </location>
</feature>
<gene>
    <name evidence="7" type="ORF">AC244_34335</name>
</gene>
<organism evidence="7 8">
    <name type="scientific">Ensifer adhaerens</name>
    <name type="common">Sinorhizobium morelense</name>
    <dbReference type="NCBI Taxonomy" id="106592"/>
    <lineage>
        <taxon>Bacteria</taxon>
        <taxon>Pseudomonadati</taxon>
        <taxon>Pseudomonadota</taxon>
        <taxon>Alphaproteobacteria</taxon>
        <taxon>Hyphomicrobiales</taxon>
        <taxon>Rhizobiaceae</taxon>
        <taxon>Sinorhizobium/Ensifer group</taxon>
        <taxon>Ensifer</taxon>
    </lineage>
</organism>
<dbReference type="RefSeq" id="WP_053253279.1">
    <property type="nucleotide sequence ID" value="NZ_LGAP01000058.1"/>
</dbReference>
<feature type="domain" description="RNA polymerase sigma-70 region 2" evidence="5">
    <location>
        <begin position="14"/>
        <end position="79"/>
    </location>
</feature>
<dbReference type="InterPro" id="IPR039425">
    <property type="entry name" value="RNA_pol_sigma-70-like"/>
</dbReference>
<dbReference type="InterPro" id="IPR013324">
    <property type="entry name" value="RNA_pol_sigma_r3/r4-like"/>
</dbReference>